<dbReference type="CDD" id="cd03789">
    <property type="entry name" value="GT9_LPS_heptosyltransferase"/>
    <property type="match status" value="1"/>
</dbReference>
<dbReference type="Pfam" id="PF01075">
    <property type="entry name" value="Glyco_transf_9"/>
    <property type="match status" value="1"/>
</dbReference>
<accession>A0A8G2A6T3</accession>
<evidence type="ECO:0000256" key="9">
    <source>
        <dbReference type="ARBA" id="ARBA00075031"/>
    </source>
</evidence>
<dbReference type="PANTHER" id="PTHR30160:SF1">
    <property type="entry name" value="LIPOPOLYSACCHARIDE 1,2-N-ACETYLGLUCOSAMINETRANSFERASE-RELATED"/>
    <property type="match status" value="1"/>
</dbReference>
<evidence type="ECO:0000256" key="4">
    <source>
        <dbReference type="ARBA" id="ARBA00043995"/>
    </source>
</evidence>
<evidence type="ECO:0000313" key="11">
    <source>
        <dbReference type="Proteomes" id="UP000078124"/>
    </source>
</evidence>
<keyword evidence="1" id="KW-0328">Glycosyltransferase</keyword>
<dbReference type="InterPro" id="IPR051199">
    <property type="entry name" value="LPS_LOS_Heptosyltrfase"/>
</dbReference>
<proteinExistence type="inferred from homology"/>
<gene>
    <name evidence="10" type="primary">rfaQ</name>
    <name evidence="10" type="ORF">SAMEA2273876_02295</name>
</gene>
<evidence type="ECO:0000256" key="2">
    <source>
        <dbReference type="ARBA" id="ARBA00022679"/>
    </source>
</evidence>
<dbReference type="EC" id="2.4.99.25" evidence="7"/>
<dbReference type="EMBL" id="FLAC01000007">
    <property type="protein sequence ID" value="SBM01282.1"/>
    <property type="molecule type" value="Genomic_DNA"/>
</dbReference>
<dbReference type="Proteomes" id="UP000078124">
    <property type="component" value="Unassembled WGS sequence"/>
</dbReference>
<dbReference type="Gene3D" id="3.40.50.2000">
    <property type="entry name" value="Glycogen Phosphorylase B"/>
    <property type="match status" value="2"/>
</dbReference>
<evidence type="ECO:0000256" key="6">
    <source>
        <dbReference type="ARBA" id="ARBA00051369"/>
    </source>
</evidence>
<name>A0A8G2A6T3_RAOPL</name>
<evidence type="ECO:0000256" key="8">
    <source>
        <dbReference type="ARBA" id="ARBA00074396"/>
    </source>
</evidence>
<sequence>MNEEQRMTPETRTSGPVTPTRILVIKLRHHGDMLLITPLIHALKQQYPAASVDVLLYEETRDMLAANPDINQIFAIDRRWKKQGTGHQLKMEWQLIRALRQQRYDMVLNLADQWPSAIITKLTGAPTRIGFDFPKRRHPAWRFCHTALAATQQHNQLHTVQQNLSILAPLGLDINDAPAKMGYSEQDWDASRARLPEGFQDNYIVIQPTSRWFFKCWREERMSALINALSDAGYPVVLTSGPDIKEKQMIETIMAGCPNARLHSLAGQLTLRQLASVIDHGRLFIGVDSVPMHMAAALGTPLVALFGPSKLTFWRPWQAKGEVIWAGDFGSIPDPDDIDTGTDERYLDLIPTDAVIAAAKKVLA</sequence>
<comment type="catalytic activity">
    <reaction evidence="5">
        <text>L-alpha-D-Hep-(1-&gt;3)-4-O-phospho-L-alpha-D-Hep-(1-&gt;5)-[alpha-Kdo-(2-&gt;4)]-alpha-Kdo-(2-&gt;6)-lipid A (E. coli) + ADP-L-glycero-beta-D-manno-heptose = L-alpha-D-Hep-(1-&gt;7)-L-alpha-D-Hep-(1-&gt;3)-4-O-phospho-L-alpha-D-Hep-(1-&gt;5)-[alpha-Kdo-(2-&gt;4)]-alpha-Kdo-(2-&gt;6)-lipid A (E. coli) + ADP + H(+)</text>
        <dbReference type="Rhea" id="RHEA:74099"/>
        <dbReference type="ChEBI" id="CHEBI:15378"/>
        <dbReference type="ChEBI" id="CHEBI:61506"/>
        <dbReference type="ChEBI" id="CHEBI:193075"/>
        <dbReference type="ChEBI" id="CHEBI:193076"/>
        <dbReference type="ChEBI" id="CHEBI:456216"/>
        <dbReference type="EC" id="2.4.99.25"/>
    </reaction>
</comment>
<evidence type="ECO:0000256" key="7">
    <source>
        <dbReference type="ARBA" id="ARBA00066496"/>
    </source>
</evidence>
<organism evidence="10 11">
    <name type="scientific">Raoultella planticola</name>
    <name type="common">Klebsiella planticola</name>
    <dbReference type="NCBI Taxonomy" id="575"/>
    <lineage>
        <taxon>Bacteria</taxon>
        <taxon>Pseudomonadati</taxon>
        <taxon>Pseudomonadota</taxon>
        <taxon>Gammaproteobacteria</taxon>
        <taxon>Enterobacterales</taxon>
        <taxon>Enterobacteriaceae</taxon>
        <taxon>Klebsiella/Raoultella group</taxon>
        <taxon>Raoultella</taxon>
    </lineage>
</organism>
<dbReference type="PANTHER" id="PTHR30160">
    <property type="entry name" value="TETRAACYLDISACCHARIDE 4'-KINASE-RELATED"/>
    <property type="match status" value="1"/>
</dbReference>
<dbReference type="AlphaFoldDB" id="A0A8G2A6T3"/>
<dbReference type="InterPro" id="IPR002201">
    <property type="entry name" value="Glyco_trans_9"/>
</dbReference>
<dbReference type="InterPro" id="IPR011916">
    <property type="entry name" value="LipoPS_heptosylTferase-III"/>
</dbReference>
<evidence type="ECO:0000256" key="5">
    <source>
        <dbReference type="ARBA" id="ARBA00051137"/>
    </source>
</evidence>
<comment type="catalytic activity">
    <reaction evidence="6">
        <text>an L-alpha-D-Hep-(1-&gt;3)-4-O-phospho-L-alpha-D-Hep-(1-&gt;5)-[alpha-Kdo-(2-&gt;4)]-alpha-Kdo-(2-&gt;6)-lipid A + ADP-L-glycero-beta-D-manno-heptose = an L-alpha-D-Hep-(1-&gt;7)-L-alpha-D-Hep-(1-&gt;3)-4-O-phospho-L-alpha-D-Hep-(1-&gt;5)-[alpha-Kdo-(2-&gt;4)]-alpha-Kdo-(2-&gt;6)-lipid A + ADP + H(+)</text>
        <dbReference type="Rhea" id="RHEA:74095"/>
        <dbReference type="ChEBI" id="CHEBI:15378"/>
        <dbReference type="ChEBI" id="CHEBI:61506"/>
        <dbReference type="ChEBI" id="CHEBI:193070"/>
        <dbReference type="ChEBI" id="CHEBI:193071"/>
        <dbReference type="ChEBI" id="CHEBI:456216"/>
        <dbReference type="EC" id="2.4.99.25"/>
    </reaction>
</comment>
<dbReference type="GO" id="GO:0008713">
    <property type="term" value="F:ADP-heptose-lipopolysaccharide heptosyltransferase activity"/>
    <property type="evidence" value="ECO:0007669"/>
    <property type="project" value="TreeGrafter"/>
</dbReference>
<evidence type="ECO:0000256" key="3">
    <source>
        <dbReference type="ARBA" id="ARBA00022985"/>
    </source>
</evidence>
<evidence type="ECO:0000256" key="1">
    <source>
        <dbReference type="ARBA" id="ARBA00022676"/>
    </source>
</evidence>
<dbReference type="SUPFAM" id="SSF53756">
    <property type="entry name" value="UDP-Glycosyltransferase/glycogen phosphorylase"/>
    <property type="match status" value="1"/>
</dbReference>
<dbReference type="GO" id="GO:0005829">
    <property type="term" value="C:cytosol"/>
    <property type="evidence" value="ECO:0007669"/>
    <property type="project" value="TreeGrafter"/>
</dbReference>
<keyword evidence="2 10" id="KW-0808">Transferase</keyword>
<evidence type="ECO:0000313" key="10">
    <source>
        <dbReference type="EMBL" id="SBM01282.1"/>
    </source>
</evidence>
<dbReference type="GO" id="GO:0009244">
    <property type="term" value="P:lipopolysaccharide core region biosynthetic process"/>
    <property type="evidence" value="ECO:0007669"/>
    <property type="project" value="TreeGrafter"/>
</dbReference>
<comment type="caution">
    <text evidence="10">The sequence shown here is derived from an EMBL/GenBank/DDBJ whole genome shotgun (WGS) entry which is preliminary data.</text>
</comment>
<keyword evidence="3" id="KW-0448">Lipopolysaccharide biosynthesis</keyword>
<reference evidence="10 11" key="1">
    <citation type="submission" date="2016-05" db="EMBL/GenBank/DDBJ databases">
        <authorList>
            <consortium name="Pathogen Informatics"/>
        </authorList>
    </citation>
    <scope>NUCLEOTIDE SEQUENCE [LARGE SCALE GENOMIC DNA]</scope>
    <source>
        <strain evidence="10 11">2880STDY5682802</strain>
    </source>
</reference>
<comment type="similarity">
    <text evidence="4">Belongs to the glycosyltransferase 9 family.</text>
</comment>
<dbReference type="NCBIfam" id="TIGR02201">
    <property type="entry name" value="heptsyl_trn_III"/>
    <property type="match status" value="1"/>
</dbReference>
<dbReference type="FunFam" id="3.40.50.2000:FF:000191">
    <property type="entry name" value="Lipopolysaccharide core heptosyltransferase RfaQ"/>
    <property type="match status" value="1"/>
</dbReference>
<protein>
    <recommendedName>
        <fullName evidence="8">Lipopolysaccharide heptosyltransferase 3</fullName>
        <ecNumber evidence="7">2.4.99.25</ecNumber>
    </recommendedName>
    <alternativeName>
        <fullName evidence="9">ADP-heptose:lipopolysaccharide heptosyltransferase III</fullName>
    </alternativeName>
</protein>